<proteinExistence type="inferred from homology"/>
<comment type="subcellular location">
    <subcellularLocation>
        <location evidence="1">Cell membrane</location>
        <topology evidence="1">Multi-pass membrane protein</topology>
    </subcellularLocation>
</comment>
<organism evidence="7 8">
    <name type="scientific">Stichopus japonicus</name>
    <name type="common">Sea cucumber</name>
    <dbReference type="NCBI Taxonomy" id="307972"/>
    <lineage>
        <taxon>Eukaryota</taxon>
        <taxon>Metazoa</taxon>
        <taxon>Echinodermata</taxon>
        <taxon>Eleutherozoa</taxon>
        <taxon>Echinozoa</taxon>
        <taxon>Holothuroidea</taxon>
        <taxon>Aspidochirotacea</taxon>
        <taxon>Aspidochirotida</taxon>
        <taxon>Stichopodidae</taxon>
        <taxon>Apostichopus</taxon>
    </lineage>
</organism>
<gene>
    <name evidence="7" type="ORF">BSL78_15830</name>
</gene>
<dbReference type="GO" id="GO:0005886">
    <property type="term" value="C:plasma membrane"/>
    <property type="evidence" value="ECO:0007669"/>
    <property type="project" value="UniProtKB-SubCell"/>
</dbReference>
<keyword evidence="6" id="KW-0472">Membrane</keyword>
<evidence type="ECO:0000256" key="5">
    <source>
        <dbReference type="ARBA" id="ARBA00022989"/>
    </source>
</evidence>
<dbReference type="Proteomes" id="UP000230750">
    <property type="component" value="Unassembled WGS sequence"/>
</dbReference>
<evidence type="ECO:0000313" key="7">
    <source>
        <dbReference type="EMBL" id="PIK47302.1"/>
    </source>
</evidence>
<reference evidence="7 8" key="1">
    <citation type="journal article" date="2017" name="PLoS Biol.">
        <title>The sea cucumber genome provides insights into morphological evolution and visceral regeneration.</title>
        <authorList>
            <person name="Zhang X."/>
            <person name="Sun L."/>
            <person name="Yuan J."/>
            <person name="Sun Y."/>
            <person name="Gao Y."/>
            <person name="Zhang L."/>
            <person name="Li S."/>
            <person name="Dai H."/>
            <person name="Hamel J.F."/>
            <person name="Liu C."/>
            <person name="Yu Y."/>
            <person name="Liu S."/>
            <person name="Lin W."/>
            <person name="Guo K."/>
            <person name="Jin S."/>
            <person name="Xu P."/>
            <person name="Storey K.B."/>
            <person name="Huan P."/>
            <person name="Zhang T."/>
            <person name="Zhou Y."/>
            <person name="Zhang J."/>
            <person name="Lin C."/>
            <person name="Li X."/>
            <person name="Xing L."/>
            <person name="Huo D."/>
            <person name="Sun M."/>
            <person name="Wang L."/>
            <person name="Mercier A."/>
            <person name="Li F."/>
            <person name="Yang H."/>
            <person name="Xiang J."/>
        </authorList>
    </citation>
    <scope>NUCLEOTIDE SEQUENCE [LARGE SCALE GENOMIC DNA]</scope>
    <source>
        <strain evidence="7">Shaxun</strain>
        <tissue evidence="7">Muscle</tissue>
    </source>
</reference>
<name>A0A2G8KH36_STIJA</name>
<dbReference type="InterPro" id="IPR021910">
    <property type="entry name" value="NGX6/PGAP6/MYMK"/>
</dbReference>
<evidence type="ECO:0000256" key="3">
    <source>
        <dbReference type="ARBA" id="ARBA00022475"/>
    </source>
</evidence>
<evidence type="ECO:0000313" key="8">
    <source>
        <dbReference type="Proteomes" id="UP000230750"/>
    </source>
</evidence>
<dbReference type="OrthoDB" id="69646at2759"/>
<dbReference type="PANTHER" id="PTHR14319">
    <property type="entry name" value="FIVE-SPAN TRANSMEMBRANE PROTEIN M83"/>
    <property type="match status" value="1"/>
</dbReference>
<dbReference type="AlphaFoldDB" id="A0A2G8KH36"/>
<evidence type="ECO:0000256" key="1">
    <source>
        <dbReference type="ARBA" id="ARBA00004651"/>
    </source>
</evidence>
<evidence type="ECO:0000256" key="6">
    <source>
        <dbReference type="ARBA" id="ARBA00023136"/>
    </source>
</evidence>
<evidence type="ECO:0000256" key="2">
    <source>
        <dbReference type="ARBA" id="ARBA00005542"/>
    </source>
</evidence>
<comment type="caution">
    <text evidence="7">The sequence shown here is derived from an EMBL/GenBank/DDBJ whole genome shotgun (WGS) entry which is preliminary data.</text>
</comment>
<keyword evidence="8" id="KW-1185">Reference proteome</keyword>
<protein>
    <submittedName>
        <fullName evidence="7">Putative transmembrane protein</fullName>
    </submittedName>
</protein>
<comment type="similarity">
    <text evidence="2">Belongs to the TMEM8 family.</text>
</comment>
<dbReference type="EMBL" id="MRZV01000589">
    <property type="protein sequence ID" value="PIK47302.1"/>
    <property type="molecule type" value="Genomic_DNA"/>
</dbReference>
<keyword evidence="3" id="KW-1003">Cell membrane</keyword>
<sequence>MVESASVDFGEQYNSLLYVSEYENYGSISLFRFHIPEAVEEACWSFMMNKTASCPDRDIYISLHLGGLPIVNPYNTSFPDSTELRHASGYNVTFNTSSTQLLPKVSVHGPQPGDWFIIAYRLKEDMDKIDQKGLGKDCRYTIQPTLVYSQVLDIPLLSELSHNAYKLPEGADYALFRYQTKLTTSLLDFQVSHCSGQLQNKTLHGQCPLNISLGAGSIPITQPPTAVMREKRAVK</sequence>
<dbReference type="STRING" id="307972.A0A2G8KH36"/>
<evidence type="ECO:0000256" key="4">
    <source>
        <dbReference type="ARBA" id="ARBA00022692"/>
    </source>
</evidence>
<accession>A0A2G8KH36</accession>
<keyword evidence="5" id="KW-1133">Transmembrane helix</keyword>
<keyword evidence="4 7" id="KW-0812">Transmembrane</keyword>
<dbReference type="PANTHER" id="PTHR14319:SF3">
    <property type="entry name" value="TRANSMEMBRANE PROTEIN-LIKE PROTEIN"/>
    <property type="match status" value="1"/>
</dbReference>